<accession>A0A0D2D9U6</accession>
<evidence type="ECO:0000256" key="4">
    <source>
        <dbReference type="ARBA" id="ARBA00023136"/>
    </source>
</evidence>
<dbReference type="AlphaFoldDB" id="A0A0D2D9U6"/>
<protein>
    <submittedName>
        <fullName evidence="6">Uncharacterized protein</fullName>
    </submittedName>
</protein>
<dbReference type="VEuPathDB" id="FungiDB:PV06_09026"/>
<proteinExistence type="predicted"/>
<dbReference type="InterPro" id="IPR009598">
    <property type="entry name" value="BCALP"/>
</dbReference>
<feature type="transmembrane region" description="Helical" evidence="5">
    <location>
        <begin position="35"/>
        <end position="56"/>
    </location>
</feature>
<evidence type="ECO:0000256" key="2">
    <source>
        <dbReference type="ARBA" id="ARBA00022692"/>
    </source>
</evidence>
<dbReference type="Pfam" id="PF06726">
    <property type="entry name" value="BC10"/>
    <property type="match status" value="1"/>
</dbReference>
<dbReference type="SMART" id="SM01396">
    <property type="entry name" value="BC10"/>
    <property type="match status" value="1"/>
</dbReference>
<dbReference type="RefSeq" id="XP_016259451.1">
    <property type="nucleotide sequence ID" value="XM_016410429.1"/>
</dbReference>
<dbReference type="HOGENOM" id="CLU_110806_0_0_1"/>
<keyword evidence="4 5" id="KW-0472">Membrane</keyword>
<dbReference type="EMBL" id="KN847340">
    <property type="protein sequence ID" value="KIW39235.1"/>
    <property type="molecule type" value="Genomic_DNA"/>
</dbReference>
<organism evidence="6 7">
    <name type="scientific">Exophiala oligosperma</name>
    <dbReference type="NCBI Taxonomy" id="215243"/>
    <lineage>
        <taxon>Eukaryota</taxon>
        <taxon>Fungi</taxon>
        <taxon>Dikarya</taxon>
        <taxon>Ascomycota</taxon>
        <taxon>Pezizomycotina</taxon>
        <taxon>Eurotiomycetes</taxon>
        <taxon>Chaetothyriomycetidae</taxon>
        <taxon>Chaetothyriales</taxon>
        <taxon>Herpotrichiellaceae</taxon>
        <taxon>Exophiala</taxon>
    </lineage>
</organism>
<evidence type="ECO:0000256" key="5">
    <source>
        <dbReference type="SAM" id="Phobius"/>
    </source>
</evidence>
<sequence length="186" mass="20108">MMYCLRSYLPLLLLPLPLSLSPVHLIIFIALTYFLNRPCIYCSLLLVILFATSCHWSNRCFISLSSSGGQYGEDPTASSIASWFIPRLYTTPPTTSFNNNGQADDISSDMGAFLADVANSTATALSQALKDSASNLVDGARSKLITNSPGGPASLPVDAGVGTQWLRQLLGRSEWTLPYVEVKIAL</sequence>
<evidence type="ECO:0000256" key="1">
    <source>
        <dbReference type="ARBA" id="ARBA00004370"/>
    </source>
</evidence>
<reference evidence="6 7" key="1">
    <citation type="submission" date="2015-01" db="EMBL/GenBank/DDBJ databases">
        <title>The Genome Sequence of Exophiala oligosperma CBS72588.</title>
        <authorList>
            <consortium name="The Broad Institute Genomics Platform"/>
            <person name="Cuomo C."/>
            <person name="de Hoog S."/>
            <person name="Gorbushina A."/>
            <person name="Stielow B."/>
            <person name="Teixiera M."/>
            <person name="Abouelleil A."/>
            <person name="Chapman S.B."/>
            <person name="Priest M."/>
            <person name="Young S.K."/>
            <person name="Wortman J."/>
            <person name="Nusbaum C."/>
            <person name="Birren B."/>
        </authorList>
    </citation>
    <scope>NUCLEOTIDE SEQUENCE [LARGE SCALE GENOMIC DNA]</scope>
    <source>
        <strain evidence="6 7">CBS 72588</strain>
    </source>
</reference>
<dbReference type="Proteomes" id="UP000053342">
    <property type="component" value="Unassembled WGS sequence"/>
</dbReference>
<name>A0A0D2D9U6_9EURO</name>
<keyword evidence="3 5" id="KW-1133">Transmembrane helix</keyword>
<dbReference type="PANTHER" id="PTHR13259">
    <property type="entry name" value="BLADDER CANCER 10 KD PROTEIN HOMOLOG"/>
    <property type="match status" value="1"/>
</dbReference>
<gene>
    <name evidence="6" type="ORF">PV06_09026</name>
</gene>
<keyword evidence="2 5" id="KW-0812">Transmembrane</keyword>
<evidence type="ECO:0000313" key="7">
    <source>
        <dbReference type="Proteomes" id="UP000053342"/>
    </source>
</evidence>
<dbReference type="GO" id="GO:0016020">
    <property type="term" value="C:membrane"/>
    <property type="evidence" value="ECO:0007669"/>
    <property type="project" value="UniProtKB-SubCell"/>
</dbReference>
<dbReference type="GeneID" id="27361100"/>
<dbReference type="OrthoDB" id="4119593at2759"/>
<evidence type="ECO:0000313" key="6">
    <source>
        <dbReference type="EMBL" id="KIW39235.1"/>
    </source>
</evidence>
<keyword evidence="7" id="KW-1185">Reference proteome</keyword>
<comment type="subcellular location">
    <subcellularLocation>
        <location evidence="1">Membrane</location>
    </subcellularLocation>
</comment>
<evidence type="ECO:0000256" key="3">
    <source>
        <dbReference type="ARBA" id="ARBA00022989"/>
    </source>
</evidence>
<dbReference type="PANTHER" id="PTHR13259:SF1">
    <property type="entry name" value="BLADDER CANCER-ASSOCIATED PROTEIN"/>
    <property type="match status" value="1"/>
</dbReference>